<dbReference type="NCBIfam" id="TIGR01484">
    <property type="entry name" value="HAD-SF-IIB"/>
    <property type="match status" value="1"/>
</dbReference>
<dbReference type="STRING" id="1481914.JCM19241_333"/>
<dbReference type="InterPro" id="IPR023214">
    <property type="entry name" value="HAD_sf"/>
</dbReference>
<dbReference type="GO" id="GO:0000287">
    <property type="term" value="F:magnesium ion binding"/>
    <property type="evidence" value="ECO:0007669"/>
    <property type="project" value="UniProtKB-ARBA"/>
</dbReference>
<dbReference type="GO" id="GO:0016791">
    <property type="term" value="F:phosphatase activity"/>
    <property type="evidence" value="ECO:0007669"/>
    <property type="project" value="TreeGrafter"/>
</dbReference>
<evidence type="ECO:0000313" key="1">
    <source>
        <dbReference type="EMBL" id="GAM76035.1"/>
    </source>
</evidence>
<dbReference type="GO" id="GO:0005829">
    <property type="term" value="C:cytosol"/>
    <property type="evidence" value="ECO:0007669"/>
    <property type="project" value="TreeGrafter"/>
</dbReference>
<name>A0A0B8Q8Q7_9VIBR</name>
<organism evidence="1 2">
    <name type="scientific">Vibrio ishigakensis</name>
    <dbReference type="NCBI Taxonomy" id="1481914"/>
    <lineage>
        <taxon>Bacteria</taxon>
        <taxon>Pseudomonadati</taxon>
        <taxon>Pseudomonadota</taxon>
        <taxon>Gammaproteobacteria</taxon>
        <taxon>Vibrionales</taxon>
        <taxon>Vibrionaceae</taxon>
        <taxon>Vibrio</taxon>
    </lineage>
</organism>
<accession>A0A0B8Q8Q7</accession>
<protein>
    <submittedName>
        <fullName evidence="1">Haloacid dehalogenase-like hydrolase</fullName>
    </submittedName>
</protein>
<gene>
    <name evidence="1" type="ORF">JCM19241_333</name>
</gene>
<dbReference type="PANTHER" id="PTHR10000">
    <property type="entry name" value="PHOSPHOSERINE PHOSPHATASE"/>
    <property type="match status" value="1"/>
</dbReference>
<reference evidence="1 2" key="1">
    <citation type="submission" date="2015-01" db="EMBL/GenBank/DDBJ databases">
        <title>Vibrio sp. C94 JCM 19241 whole genome shotgun sequence.</title>
        <authorList>
            <person name="Sawabe T."/>
            <person name="Meirelles P."/>
            <person name="Feng G."/>
            <person name="Sayaka M."/>
            <person name="Hattori M."/>
            <person name="Ohkuma M."/>
        </authorList>
    </citation>
    <scope>NUCLEOTIDE SEQUENCE [LARGE SCALE GENOMIC DNA]</scope>
    <source>
        <strain evidence="2">JCM 19241</strain>
    </source>
</reference>
<dbReference type="Proteomes" id="UP000031666">
    <property type="component" value="Unassembled WGS sequence"/>
</dbReference>
<dbReference type="PANTHER" id="PTHR10000:SF8">
    <property type="entry name" value="HAD SUPERFAMILY HYDROLASE-LIKE, TYPE 3"/>
    <property type="match status" value="1"/>
</dbReference>
<dbReference type="InterPro" id="IPR036412">
    <property type="entry name" value="HAD-like_sf"/>
</dbReference>
<dbReference type="SUPFAM" id="SSF56784">
    <property type="entry name" value="HAD-like"/>
    <property type="match status" value="1"/>
</dbReference>
<dbReference type="Gene3D" id="3.40.50.1000">
    <property type="entry name" value="HAD superfamily/HAD-like"/>
    <property type="match status" value="2"/>
</dbReference>
<proteinExistence type="predicted"/>
<evidence type="ECO:0000313" key="2">
    <source>
        <dbReference type="Proteomes" id="UP000031666"/>
    </source>
</evidence>
<comment type="caution">
    <text evidence="1">The sequence shown here is derived from an EMBL/GenBank/DDBJ whole genome shotgun (WGS) entry which is preliminary data.</text>
</comment>
<dbReference type="AlphaFoldDB" id="A0A0B8Q8Q7"/>
<sequence>MLKPISTLNHQQASQIEWLLTDVDDTLTWEGKLPDATLKALYELEEVGVKVVAVTGACAGWCDQIAKLWPVHGVIGENGAFWMQKSESGFAVSSKLPLQEMRTQQQKLRYELELLLESYEGIDFASDQPFRFCDVAINLSQDREPVPQEVAEDLLHKARALTIDGMSVYASLSSIHLNVWLGEHSKRISGEAYLRQNCDFESLSLSNISYVGDSQNDEAMFEWLPTSFGVNNIQKVLEQLSHQPSHLLTENGGFGFAELAERIVTAKKKDSKNYQYLNAS</sequence>
<dbReference type="EMBL" id="BBSC01000005">
    <property type="protein sequence ID" value="GAM76035.1"/>
    <property type="molecule type" value="Genomic_DNA"/>
</dbReference>
<dbReference type="InterPro" id="IPR006379">
    <property type="entry name" value="HAD-SF_hydro_IIB"/>
</dbReference>
<keyword evidence="1" id="KW-0378">Hydrolase</keyword>
<dbReference type="Pfam" id="PF08282">
    <property type="entry name" value="Hydrolase_3"/>
    <property type="match status" value="1"/>
</dbReference>
<reference evidence="1 2" key="2">
    <citation type="submission" date="2015-01" db="EMBL/GenBank/DDBJ databases">
        <authorList>
            <consortium name="NBRP consortium"/>
            <person name="Sawabe T."/>
            <person name="Meirelles P."/>
            <person name="Feng G."/>
            <person name="Sayaka M."/>
            <person name="Hattori M."/>
            <person name="Ohkuma M."/>
        </authorList>
    </citation>
    <scope>NUCLEOTIDE SEQUENCE [LARGE SCALE GENOMIC DNA]</scope>
    <source>
        <strain evidence="2">JCM 19241</strain>
    </source>
</reference>